<proteinExistence type="predicted"/>
<keyword evidence="4" id="KW-1185">Reference proteome</keyword>
<dbReference type="InterPro" id="IPR018110">
    <property type="entry name" value="Mandel_Rmase/mucon_lact_enz_CS"/>
</dbReference>
<dbReference type="Proteomes" id="UP000005324">
    <property type="component" value="Unassembled WGS sequence"/>
</dbReference>
<reference evidence="3 4" key="1">
    <citation type="submission" date="2010-04" db="EMBL/GenBank/DDBJ databases">
        <authorList>
            <person name="Qin X."/>
            <person name="Bachman B."/>
            <person name="Battles P."/>
            <person name="Bell A."/>
            <person name="Bess C."/>
            <person name="Bickham C."/>
            <person name="Chaboub L."/>
            <person name="Chen D."/>
            <person name="Coyle M."/>
            <person name="Deiros D.R."/>
            <person name="Dinh H."/>
            <person name="Forbes L."/>
            <person name="Fowler G."/>
            <person name="Francisco L."/>
            <person name="Fu Q."/>
            <person name="Gubbala S."/>
            <person name="Hale W."/>
            <person name="Han Y."/>
            <person name="Hemphill L."/>
            <person name="Highlander S.K."/>
            <person name="Hirani K."/>
            <person name="Hogues M."/>
            <person name="Jackson L."/>
            <person name="Jakkamsetti A."/>
            <person name="Javaid M."/>
            <person name="Jiang H."/>
            <person name="Korchina V."/>
            <person name="Kovar C."/>
            <person name="Lara F."/>
            <person name="Lee S."/>
            <person name="Mata R."/>
            <person name="Mathew T."/>
            <person name="Moen C."/>
            <person name="Morales K."/>
            <person name="Munidasa M."/>
            <person name="Nazareth L."/>
            <person name="Ngo R."/>
            <person name="Nguyen L."/>
            <person name="Okwuonu G."/>
            <person name="Ongeri F."/>
            <person name="Patil S."/>
            <person name="Petrosino J."/>
            <person name="Pham C."/>
            <person name="Pham P."/>
            <person name="Pu L.-L."/>
            <person name="Puazo M."/>
            <person name="Raj R."/>
            <person name="Reid J."/>
            <person name="Rouhana J."/>
            <person name="Saada N."/>
            <person name="Shang Y."/>
            <person name="Simmons D."/>
            <person name="Thornton R."/>
            <person name="Warren J."/>
            <person name="Weissenberger G."/>
            <person name="Zhang J."/>
            <person name="Zhang L."/>
            <person name="Zhou C."/>
            <person name="Zhu D."/>
            <person name="Muzny D."/>
            <person name="Worley K."/>
            <person name="Gibbs R."/>
        </authorList>
    </citation>
    <scope>NUCLEOTIDE SEQUENCE [LARGE SCALE GENOMIC DNA]</scope>
    <source>
        <strain evidence="3 4">ATCC 49957</strain>
    </source>
</reference>
<dbReference type="InterPro" id="IPR029065">
    <property type="entry name" value="Enolase_C-like"/>
</dbReference>
<keyword evidence="1 3" id="KW-0456">Lyase</keyword>
<dbReference type="CDD" id="cd03316">
    <property type="entry name" value="MR_like"/>
    <property type="match status" value="1"/>
</dbReference>
<evidence type="ECO:0000259" key="2">
    <source>
        <dbReference type="SMART" id="SM00922"/>
    </source>
</evidence>
<dbReference type="GO" id="GO:0008869">
    <property type="term" value="F:galactonate dehydratase activity"/>
    <property type="evidence" value="ECO:0007669"/>
    <property type="project" value="UniProtKB-EC"/>
</dbReference>
<dbReference type="HOGENOM" id="CLU_030273_3_1_5"/>
<gene>
    <name evidence="3" type="primary">dgoD2</name>
    <name evidence="3" type="ORF">HMPREF0731_1097</name>
</gene>
<evidence type="ECO:0000313" key="4">
    <source>
        <dbReference type="Proteomes" id="UP000005324"/>
    </source>
</evidence>
<organism evidence="3 4">
    <name type="scientific">Pseudoroseomonas cervicalis ATCC 49957</name>
    <dbReference type="NCBI Taxonomy" id="525371"/>
    <lineage>
        <taxon>Bacteria</taxon>
        <taxon>Pseudomonadati</taxon>
        <taxon>Pseudomonadota</taxon>
        <taxon>Alphaproteobacteria</taxon>
        <taxon>Acetobacterales</taxon>
        <taxon>Roseomonadaceae</taxon>
        <taxon>Roseomonas</taxon>
    </lineage>
</organism>
<comment type="caution">
    <text evidence="3">The sequence shown here is derived from an EMBL/GenBank/DDBJ whole genome shotgun (WGS) entry which is preliminary data.</text>
</comment>
<dbReference type="SFLD" id="SFLDS00001">
    <property type="entry name" value="Enolase"/>
    <property type="match status" value="1"/>
</dbReference>
<evidence type="ECO:0000313" key="3">
    <source>
        <dbReference type="EMBL" id="EFH12684.1"/>
    </source>
</evidence>
<dbReference type="InterPro" id="IPR013342">
    <property type="entry name" value="Mandelate_racemase_C"/>
</dbReference>
<dbReference type="PANTHER" id="PTHR48080:SF2">
    <property type="entry name" value="D-GALACTONATE DEHYDRATASE"/>
    <property type="match status" value="1"/>
</dbReference>
<dbReference type="Pfam" id="PF13378">
    <property type="entry name" value="MR_MLE_C"/>
    <property type="match status" value="1"/>
</dbReference>
<dbReference type="EC" id="4.2.1.6" evidence="3"/>
<dbReference type="EMBL" id="ADVL01000181">
    <property type="protein sequence ID" value="EFH12684.1"/>
    <property type="molecule type" value="Genomic_DNA"/>
</dbReference>
<dbReference type="InterPro" id="IPR013341">
    <property type="entry name" value="Mandelate_racemase_N_dom"/>
</dbReference>
<dbReference type="AlphaFoldDB" id="D5RJ37"/>
<protein>
    <submittedName>
        <fullName evidence="3">Mandelate racemase/muconate lactonizing enzyme, C-terminal domain protein</fullName>
        <ecNumber evidence="3">4.2.1.6</ecNumber>
    </submittedName>
</protein>
<dbReference type="GO" id="GO:0009063">
    <property type="term" value="P:amino acid catabolic process"/>
    <property type="evidence" value="ECO:0007669"/>
    <property type="project" value="InterPro"/>
</dbReference>
<dbReference type="SUPFAM" id="SSF54826">
    <property type="entry name" value="Enolase N-terminal domain-like"/>
    <property type="match status" value="1"/>
</dbReference>
<dbReference type="SFLD" id="SFLDG00179">
    <property type="entry name" value="mandelate_racemase"/>
    <property type="match status" value="1"/>
</dbReference>
<dbReference type="PANTHER" id="PTHR48080">
    <property type="entry name" value="D-GALACTONATE DEHYDRATASE-RELATED"/>
    <property type="match status" value="1"/>
</dbReference>
<dbReference type="Gene3D" id="3.20.20.120">
    <property type="entry name" value="Enolase-like C-terminal domain"/>
    <property type="match status" value="1"/>
</dbReference>
<accession>D5RJ37</accession>
<dbReference type="GO" id="GO:0000287">
    <property type="term" value="F:magnesium ion binding"/>
    <property type="evidence" value="ECO:0007669"/>
    <property type="project" value="UniProtKB-ARBA"/>
</dbReference>
<name>D5RJ37_9PROT</name>
<sequence length="391" mass="42034">MKISRVQATWCRVPIPEERRFTSDFGLVSTFDSVIVRIDTECGLTGWGEAKAGVGSAAACAGLAAIINLDYAPLLVGQDPRDISRLWDVMYNTPREGYAIADGHGLPQLGRRGLSISAIAGVDIALWDILGKSLNVPVWRLLGGRRAQRMPAYASGGWADATKIGAQLQGYCDRGGFRAVKMRVGVMDGSPAASAARVRAARQTLGPDIRLMADAHGTWTVAEARAFCRMVEDLDLFWFEEPCSADDKPGMAEVRRCSTVPISAGESEFTRHDFRELAELRAVDVMQPDLAIAGGITEGLRISAIASAYNLRLAPHLWSGAPAFAAGLHLAATQSAGFILEYSLGHNPMLHDLIEESFPVSDGHVDIPDRPGLGITVRESFLRDYGQGGAA</sequence>
<dbReference type="OrthoDB" id="7511553at2"/>
<evidence type="ECO:0000256" key="1">
    <source>
        <dbReference type="ARBA" id="ARBA00023239"/>
    </source>
</evidence>
<dbReference type="SUPFAM" id="SSF51604">
    <property type="entry name" value="Enolase C-terminal domain-like"/>
    <property type="match status" value="1"/>
</dbReference>
<dbReference type="Pfam" id="PF02746">
    <property type="entry name" value="MR_MLE_N"/>
    <property type="match status" value="1"/>
</dbReference>
<dbReference type="InterPro" id="IPR034593">
    <property type="entry name" value="DgoD-like"/>
</dbReference>
<dbReference type="PROSITE" id="PS00908">
    <property type="entry name" value="MR_MLE_1"/>
    <property type="match status" value="1"/>
</dbReference>
<dbReference type="InterPro" id="IPR029017">
    <property type="entry name" value="Enolase-like_N"/>
</dbReference>
<dbReference type="InterPro" id="IPR036849">
    <property type="entry name" value="Enolase-like_C_sf"/>
</dbReference>
<dbReference type="Gene3D" id="3.30.390.10">
    <property type="entry name" value="Enolase-like, N-terminal domain"/>
    <property type="match status" value="1"/>
</dbReference>
<feature type="domain" description="Mandelate racemase/muconate lactonizing enzyme C-terminal" evidence="2">
    <location>
        <begin position="161"/>
        <end position="261"/>
    </location>
</feature>
<dbReference type="RefSeq" id="WP_007004156.1">
    <property type="nucleotide sequence ID" value="NZ_GG770778.1"/>
</dbReference>
<dbReference type="SMART" id="SM00922">
    <property type="entry name" value="MR_MLE"/>
    <property type="match status" value="1"/>
</dbReference>